<organism evidence="1 2">
    <name type="scientific">Podila minutissima</name>
    <dbReference type="NCBI Taxonomy" id="64525"/>
    <lineage>
        <taxon>Eukaryota</taxon>
        <taxon>Fungi</taxon>
        <taxon>Fungi incertae sedis</taxon>
        <taxon>Mucoromycota</taxon>
        <taxon>Mortierellomycotina</taxon>
        <taxon>Mortierellomycetes</taxon>
        <taxon>Mortierellales</taxon>
        <taxon>Mortierellaceae</taxon>
        <taxon>Podila</taxon>
    </lineage>
</organism>
<name>A0A9P5SAA3_9FUNG</name>
<protein>
    <submittedName>
        <fullName evidence="1">Uncharacterized protein</fullName>
    </submittedName>
</protein>
<keyword evidence="2" id="KW-1185">Reference proteome</keyword>
<evidence type="ECO:0000313" key="2">
    <source>
        <dbReference type="Proteomes" id="UP000696485"/>
    </source>
</evidence>
<dbReference type="AlphaFoldDB" id="A0A9P5SAA3"/>
<dbReference type="EMBL" id="JAAAUY010001283">
    <property type="protein sequence ID" value="KAF9323459.1"/>
    <property type="molecule type" value="Genomic_DNA"/>
</dbReference>
<dbReference type="Proteomes" id="UP000696485">
    <property type="component" value="Unassembled WGS sequence"/>
</dbReference>
<proteinExistence type="predicted"/>
<feature type="non-terminal residue" evidence="1">
    <location>
        <position position="1"/>
    </location>
</feature>
<reference evidence="1" key="1">
    <citation type="journal article" date="2020" name="Fungal Divers.">
        <title>Resolving the Mortierellaceae phylogeny through synthesis of multi-gene phylogenetics and phylogenomics.</title>
        <authorList>
            <person name="Vandepol N."/>
            <person name="Liber J."/>
            <person name="Desiro A."/>
            <person name="Na H."/>
            <person name="Kennedy M."/>
            <person name="Barry K."/>
            <person name="Grigoriev I.V."/>
            <person name="Miller A.N."/>
            <person name="O'Donnell K."/>
            <person name="Stajich J.E."/>
            <person name="Bonito G."/>
        </authorList>
    </citation>
    <scope>NUCLEOTIDE SEQUENCE</scope>
    <source>
        <strain evidence="1">NVP1</strain>
    </source>
</reference>
<sequence>SAEVTFNLINTPGFNDKAQIGENNIALIFKAMESIYSTSLVVITMASTPLIEDLKDALSDYVRLLPEFNGSIVFVHTRID</sequence>
<gene>
    <name evidence="1" type="ORF">BG006_001431</name>
</gene>
<evidence type="ECO:0000313" key="1">
    <source>
        <dbReference type="EMBL" id="KAF9323459.1"/>
    </source>
</evidence>
<accession>A0A9P5SAA3</accession>
<comment type="caution">
    <text evidence="1">The sequence shown here is derived from an EMBL/GenBank/DDBJ whole genome shotgun (WGS) entry which is preliminary data.</text>
</comment>